<proteinExistence type="predicted"/>
<dbReference type="EMBL" id="CAJPDT010000108">
    <property type="protein sequence ID" value="CAF9938418.1"/>
    <property type="molecule type" value="Genomic_DNA"/>
</dbReference>
<protein>
    <recommendedName>
        <fullName evidence="3">BTB domain-containing protein</fullName>
    </recommendedName>
</protein>
<organism evidence="1 2">
    <name type="scientific">Imshaugia aleurites</name>
    <dbReference type="NCBI Taxonomy" id="172621"/>
    <lineage>
        <taxon>Eukaryota</taxon>
        <taxon>Fungi</taxon>
        <taxon>Dikarya</taxon>
        <taxon>Ascomycota</taxon>
        <taxon>Pezizomycotina</taxon>
        <taxon>Lecanoromycetes</taxon>
        <taxon>OSLEUM clade</taxon>
        <taxon>Lecanoromycetidae</taxon>
        <taxon>Lecanorales</taxon>
        <taxon>Lecanorineae</taxon>
        <taxon>Parmeliaceae</taxon>
        <taxon>Imshaugia</taxon>
    </lineage>
</organism>
<evidence type="ECO:0000313" key="2">
    <source>
        <dbReference type="Proteomes" id="UP000664534"/>
    </source>
</evidence>
<comment type="caution">
    <text evidence="1">The sequence shown here is derived from an EMBL/GenBank/DDBJ whole genome shotgun (WGS) entry which is preliminary data.</text>
</comment>
<reference evidence="1" key="1">
    <citation type="submission" date="2021-03" db="EMBL/GenBank/DDBJ databases">
        <authorList>
            <person name="Tagirdzhanova G."/>
        </authorList>
    </citation>
    <scope>NUCLEOTIDE SEQUENCE</scope>
</reference>
<accession>A0A8H3PDS1</accession>
<name>A0A8H3PDS1_9LECA</name>
<dbReference type="AlphaFoldDB" id="A0A8H3PDS1"/>
<evidence type="ECO:0000313" key="1">
    <source>
        <dbReference type="EMBL" id="CAF9938418.1"/>
    </source>
</evidence>
<sequence length="428" mass="48357">MPQSRRVATPAPVLFPEATPSTVVISAEGNILIQIEDPTTRTHHCYRCSRDVLRSASDYFNVLLDPIKFREGIAMEARLQDLTRQYNDPAAIPASELPKVVAADVGDLPKDCMSAGTVVRLFFKILHDPSTTWPVSRAQSVNLIALLSIVADRFSSLKPTAEYLRRQGLETTLLRDRKSATPHKIELENRQRLLAGLLFEFPDWVRQCSAALIVEGTKRQTPNISSSVDEGMEGDDALWWRLPGGVEEELACRRDYVLDTLSSIQRHFLNHYIYRQPQCRLGYNSSPQCDSYQLGEMIRFFCRKGTLRIESAFDPRPEELEPYNGNLNDIISKLKGCPSYQIDSNHTHCGLRTRLMAILKGPRLPQPSFQAGICLACWKEDKSKESWLEHPSGGSWLNSGEPFYGTGCRDHRDAKAMYTAAERDWTPV</sequence>
<dbReference type="OrthoDB" id="5398371at2759"/>
<evidence type="ECO:0008006" key="3">
    <source>
        <dbReference type="Google" id="ProtNLM"/>
    </source>
</evidence>
<dbReference type="Proteomes" id="UP000664534">
    <property type="component" value="Unassembled WGS sequence"/>
</dbReference>
<keyword evidence="2" id="KW-1185">Reference proteome</keyword>
<gene>
    <name evidence="1" type="ORF">IMSHALPRED_000793</name>
</gene>